<feature type="transmembrane region" description="Helical" evidence="8">
    <location>
        <begin position="93"/>
        <end position="114"/>
    </location>
</feature>
<gene>
    <name evidence="10" type="ORF">NCTC13316_01231</name>
</gene>
<evidence type="ECO:0000256" key="4">
    <source>
        <dbReference type="ARBA" id="ARBA00022692"/>
    </source>
</evidence>
<dbReference type="Pfam" id="PF01694">
    <property type="entry name" value="Rhomboid"/>
    <property type="match status" value="1"/>
</dbReference>
<proteinExistence type="inferred from homology"/>
<name>A0A378JLQ0_9GAMM</name>
<feature type="transmembrane region" description="Helical" evidence="8">
    <location>
        <begin position="177"/>
        <end position="198"/>
    </location>
</feature>
<evidence type="ECO:0000259" key="9">
    <source>
        <dbReference type="Pfam" id="PF01694"/>
    </source>
</evidence>
<dbReference type="Gene3D" id="1.20.1540.10">
    <property type="entry name" value="Rhomboid-like"/>
    <property type="match status" value="1"/>
</dbReference>
<dbReference type="InterPro" id="IPR022764">
    <property type="entry name" value="Peptidase_S54_rhomboid_dom"/>
</dbReference>
<evidence type="ECO:0000313" key="11">
    <source>
        <dbReference type="Proteomes" id="UP000254794"/>
    </source>
</evidence>
<feature type="transmembrane region" description="Helical" evidence="8">
    <location>
        <begin position="146"/>
        <end position="165"/>
    </location>
</feature>
<organism evidence="10 11">
    <name type="scientific">Legionella busanensis</name>
    <dbReference type="NCBI Taxonomy" id="190655"/>
    <lineage>
        <taxon>Bacteria</taxon>
        <taxon>Pseudomonadati</taxon>
        <taxon>Pseudomonadota</taxon>
        <taxon>Gammaproteobacteria</taxon>
        <taxon>Legionellales</taxon>
        <taxon>Legionellaceae</taxon>
        <taxon>Legionella</taxon>
    </lineage>
</organism>
<dbReference type="OrthoDB" id="465874at2"/>
<keyword evidence="3" id="KW-0645">Protease</keyword>
<evidence type="ECO:0000256" key="7">
    <source>
        <dbReference type="ARBA" id="ARBA00023136"/>
    </source>
</evidence>
<feature type="transmembrane region" description="Helical" evidence="8">
    <location>
        <begin position="121"/>
        <end position="140"/>
    </location>
</feature>
<dbReference type="InterPro" id="IPR035952">
    <property type="entry name" value="Rhomboid-like_sf"/>
</dbReference>
<protein>
    <submittedName>
        <fullName evidence="10">Putative rhomboid family protein</fullName>
    </submittedName>
</protein>
<keyword evidence="4 8" id="KW-0812">Transmembrane</keyword>
<keyword evidence="7 8" id="KW-0472">Membrane</keyword>
<dbReference type="GO" id="GO:0004252">
    <property type="term" value="F:serine-type endopeptidase activity"/>
    <property type="evidence" value="ECO:0007669"/>
    <property type="project" value="InterPro"/>
</dbReference>
<keyword evidence="5" id="KW-0378">Hydrolase</keyword>
<dbReference type="RefSeq" id="WP_115330792.1">
    <property type="nucleotide sequence ID" value="NZ_CAAAHP010000001.1"/>
</dbReference>
<feature type="transmembrane region" description="Helical" evidence="8">
    <location>
        <begin position="53"/>
        <end position="73"/>
    </location>
</feature>
<evidence type="ECO:0000256" key="1">
    <source>
        <dbReference type="ARBA" id="ARBA00004141"/>
    </source>
</evidence>
<evidence type="ECO:0000256" key="3">
    <source>
        <dbReference type="ARBA" id="ARBA00022670"/>
    </source>
</evidence>
<accession>A0A378JLQ0</accession>
<dbReference type="AlphaFoldDB" id="A0A378JLQ0"/>
<evidence type="ECO:0000256" key="5">
    <source>
        <dbReference type="ARBA" id="ARBA00022801"/>
    </source>
</evidence>
<evidence type="ECO:0000256" key="2">
    <source>
        <dbReference type="ARBA" id="ARBA00009045"/>
    </source>
</evidence>
<evidence type="ECO:0000313" key="10">
    <source>
        <dbReference type="EMBL" id="STX51139.1"/>
    </source>
</evidence>
<dbReference type="PANTHER" id="PTHR43066:SF1">
    <property type="entry name" value="RHOMBOID PROTEIN 2"/>
    <property type="match status" value="1"/>
</dbReference>
<sequence length="208" mass="23371">MLNEISNSLNQIINNTQTNLPVLITIMVVLWGIFFINLFLFQQRLLYLGIIPRRLIGIPGILFAPFLHANFNHLFFNSIPLLVLSDFILIDGFIYYLIVTLIIILGSGLLTWLFAKPGIHIGASSLITGYWALLVANIYSHESITAVILGIISVYYFAGIFYGIFPGKRGVSWEGHLFGLITGFATAYFLPYIVDFIMRLSITFLGNT</sequence>
<feature type="transmembrane region" description="Helical" evidence="8">
    <location>
        <begin position="20"/>
        <end position="41"/>
    </location>
</feature>
<evidence type="ECO:0000256" key="6">
    <source>
        <dbReference type="ARBA" id="ARBA00022989"/>
    </source>
</evidence>
<feature type="domain" description="Peptidase S54 rhomboid" evidence="9">
    <location>
        <begin position="61"/>
        <end position="190"/>
    </location>
</feature>
<dbReference type="GO" id="GO:0016020">
    <property type="term" value="C:membrane"/>
    <property type="evidence" value="ECO:0007669"/>
    <property type="project" value="UniProtKB-SubCell"/>
</dbReference>
<keyword evidence="11" id="KW-1185">Reference proteome</keyword>
<evidence type="ECO:0000256" key="8">
    <source>
        <dbReference type="SAM" id="Phobius"/>
    </source>
</evidence>
<comment type="similarity">
    <text evidence="2">Belongs to the peptidase S54 family.</text>
</comment>
<dbReference type="EMBL" id="UGOD01000001">
    <property type="protein sequence ID" value="STX51139.1"/>
    <property type="molecule type" value="Genomic_DNA"/>
</dbReference>
<dbReference type="SUPFAM" id="SSF144091">
    <property type="entry name" value="Rhomboid-like"/>
    <property type="match status" value="1"/>
</dbReference>
<comment type="subcellular location">
    <subcellularLocation>
        <location evidence="1">Membrane</location>
        <topology evidence="1">Multi-pass membrane protein</topology>
    </subcellularLocation>
</comment>
<dbReference type="PANTHER" id="PTHR43066">
    <property type="entry name" value="RHOMBOID-RELATED PROTEIN"/>
    <property type="match status" value="1"/>
</dbReference>
<dbReference type="GO" id="GO:0006508">
    <property type="term" value="P:proteolysis"/>
    <property type="evidence" value="ECO:0007669"/>
    <property type="project" value="UniProtKB-KW"/>
</dbReference>
<keyword evidence="6 8" id="KW-1133">Transmembrane helix</keyword>
<dbReference type="Proteomes" id="UP000254794">
    <property type="component" value="Unassembled WGS sequence"/>
</dbReference>
<reference evidence="10 11" key="1">
    <citation type="submission" date="2018-06" db="EMBL/GenBank/DDBJ databases">
        <authorList>
            <consortium name="Pathogen Informatics"/>
            <person name="Doyle S."/>
        </authorList>
    </citation>
    <scope>NUCLEOTIDE SEQUENCE [LARGE SCALE GENOMIC DNA]</scope>
    <source>
        <strain evidence="10 11">NCTC13316</strain>
    </source>
</reference>